<evidence type="ECO:0000256" key="1">
    <source>
        <dbReference type="SAM" id="Phobius"/>
    </source>
</evidence>
<keyword evidence="1" id="KW-0812">Transmembrane</keyword>
<evidence type="ECO:0000313" key="2">
    <source>
        <dbReference type="EMBL" id="ABF74968.1"/>
    </source>
</evidence>
<name>A0A0H2XL21_BURO1</name>
<dbReference type="AlphaFoldDB" id="A0A0H2XL21"/>
<accession>A0A0H2XL21</accession>
<dbReference type="Pfam" id="PF10947">
    <property type="entry name" value="DUF2628"/>
    <property type="match status" value="1"/>
</dbReference>
<keyword evidence="1" id="KW-0472">Membrane</keyword>
<feature type="transmembrane region" description="Helical" evidence="1">
    <location>
        <begin position="143"/>
        <end position="163"/>
    </location>
</feature>
<organism evidence="2">
    <name type="scientific">Burkholderia orbicola (strain AU 1054)</name>
    <dbReference type="NCBI Taxonomy" id="331271"/>
    <lineage>
        <taxon>Bacteria</taxon>
        <taxon>Pseudomonadati</taxon>
        <taxon>Pseudomonadota</taxon>
        <taxon>Betaproteobacteria</taxon>
        <taxon>Burkholderiales</taxon>
        <taxon>Burkholderiaceae</taxon>
        <taxon>Burkholderia</taxon>
        <taxon>Burkholderia cepacia complex</taxon>
        <taxon>Burkholderia orbicola</taxon>
    </lineage>
</organism>
<gene>
    <name evidence="2" type="ordered locus">Bcen_0052</name>
</gene>
<keyword evidence="1" id="KW-1133">Transmembrane helix</keyword>
<dbReference type="HOGENOM" id="CLU_127536_0_0_4"/>
<dbReference type="EMBL" id="CP000378">
    <property type="protein sequence ID" value="ABF74968.1"/>
    <property type="molecule type" value="Genomic_DNA"/>
</dbReference>
<protein>
    <recommendedName>
        <fullName evidence="3">Peptide ABC transporter permease</fullName>
    </recommendedName>
</protein>
<sequence>MSEVTTAASSASNDEIAAYVGKNAAWFERKWAIADSRKSRQSWNWAACFLGPVWLAYRCMYWQAAAVLAVTLGITLIELLYFPGYFESSVLDPATIAIAVSLGWYGNGLYKRHVERQIGKLRPNATSRESFLALLEAQGGTNWLAAAGFAVATPLLGVLLFMMGNAGGAMY</sequence>
<feature type="transmembrane region" description="Helical" evidence="1">
    <location>
        <begin position="60"/>
        <end position="82"/>
    </location>
</feature>
<dbReference type="InterPro" id="IPR024399">
    <property type="entry name" value="DUF2628"/>
</dbReference>
<proteinExistence type="predicted"/>
<evidence type="ECO:0008006" key="3">
    <source>
        <dbReference type="Google" id="ProtNLM"/>
    </source>
</evidence>
<reference evidence="2" key="1">
    <citation type="submission" date="2006-05" db="EMBL/GenBank/DDBJ databases">
        <title>Complete sequence of chromosome 1 of Burkholderia cenocepacia AU 1054.</title>
        <authorList>
            <consortium name="US DOE Joint Genome Institute"/>
            <person name="Copeland A."/>
            <person name="Lucas S."/>
            <person name="Lapidus A."/>
            <person name="Barry K."/>
            <person name="Detter J.C."/>
            <person name="Glavina del Rio T."/>
            <person name="Hammon N."/>
            <person name="Israni S."/>
            <person name="Dalin E."/>
            <person name="Tice H."/>
            <person name="Pitluck S."/>
            <person name="Chain P."/>
            <person name="Malfatti S."/>
            <person name="Shin M."/>
            <person name="Vergez L."/>
            <person name="Schmutz J."/>
            <person name="Larimer F."/>
            <person name="Land M."/>
            <person name="Hauser L."/>
            <person name="Kyrpides N."/>
            <person name="Lykidis A."/>
            <person name="LiPuma J.J."/>
            <person name="Konstantinidis K."/>
            <person name="Tiedje J.M."/>
            <person name="Richardson P."/>
        </authorList>
    </citation>
    <scope>NUCLEOTIDE SEQUENCE [LARGE SCALE GENOMIC DNA]</scope>
    <source>
        <strain evidence="2">AU 1054</strain>
    </source>
</reference>